<keyword evidence="4" id="KW-1185">Reference proteome</keyword>
<sequence>MKNAVFLTGATGFLGMEVLARLVERGDRDVVALVRAADSAAATERLHGVMAKLWRDPSPYFERVQAVAGDVTSPGLGMDREERAHIAEEVTAVMHCAASISFDLPLEEARQINVEGTREIIGFARQAKNCGRLDRFIHVSTAYVAGITKGLFRERQLDAGQEFRNTYEQTKWEAEHVVNEASDLDPVIARPSIVMGESESGWTPAFNVLYWPIRAFSRGLFESVPARPEALVDVVPVDYVADALVHLLDDTSASGVVNLVSGREACSVDDLVGMTSAAFGRERPPVVAPGSTGTGSAHADDQAQVYFPYFDMDMVFDDARARALLGPAGIKCPHLTDYFPRLIEYAQQTRWGKTPQTREEAASDAVHHAA</sequence>
<dbReference type="CDD" id="cd05263">
    <property type="entry name" value="MupV_like_SDR_e"/>
    <property type="match status" value="1"/>
</dbReference>
<proteinExistence type="predicted"/>
<evidence type="ECO:0000259" key="2">
    <source>
        <dbReference type="Pfam" id="PF07993"/>
    </source>
</evidence>
<feature type="region of interest" description="Disordered" evidence="1">
    <location>
        <begin position="350"/>
        <end position="370"/>
    </location>
</feature>
<dbReference type="InterPro" id="IPR013120">
    <property type="entry name" value="FAR_NAD-bd"/>
</dbReference>
<dbReference type="InterPro" id="IPR026055">
    <property type="entry name" value="FAR"/>
</dbReference>
<feature type="domain" description="Thioester reductase (TE)" evidence="2">
    <location>
        <begin position="7"/>
        <end position="243"/>
    </location>
</feature>
<feature type="compositionally biased region" description="Basic and acidic residues" evidence="1">
    <location>
        <begin position="356"/>
        <end position="370"/>
    </location>
</feature>
<dbReference type="PANTHER" id="PTHR11011">
    <property type="entry name" value="MALE STERILITY PROTEIN 2-RELATED"/>
    <property type="match status" value="1"/>
</dbReference>
<evidence type="ECO:0000313" key="4">
    <source>
        <dbReference type="Proteomes" id="UP001147700"/>
    </source>
</evidence>
<dbReference type="Proteomes" id="UP001147700">
    <property type="component" value="Unassembled WGS sequence"/>
</dbReference>
<evidence type="ECO:0000313" key="3">
    <source>
        <dbReference type="EMBL" id="MDA0139632.1"/>
    </source>
</evidence>
<comment type="caution">
    <text evidence="3">The sequence shown here is derived from an EMBL/GenBank/DDBJ whole genome shotgun (WGS) entry which is preliminary data.</text>
</comment>
<gene>
    <name evidence="3" type="ORF">OJ962_19180</name>
</gene>
<organism evidence="3 4">
    <name type="scientific">Solirubrobacter deserti</name>
    <dbReference type="NCBI Taxonomy" id="2282478"/>
    <lineage>
        <taxon>Bacteria</taxon>
        <taxon>Bacillati</taxon>
        <taxon>Actinomycetota</taxon>
        <taxon>Thermoleophilia</taxon>
        <taxon>Solirubrobacterales</taxon>
        <taxon>Solirubrobacteraceae</taxon>
        <taxon>Solirubrobacter</taxon>
    </lineage>
</organism>
<dbReference type="Pfam" id="PF07993">
    <property type="entry name" value="NAD_binding_4"/>
    <property type="match status" value="1"/>
</dbReference>
<dbReference type="InterPro" id="IPR036291">
    <property type="entry name" value="NAD(P)-bd_dom_sf"/>
</dbReference>
<protein>
    <submittedName>
        <fullName evidence="3">SDR family oxidoreductase</fullName>
    </submittedName>
</protein>
<dbReference type="SUPFAM" id="SSF51735">
    <property type="entry name" value="NAD(P)-binding Rossmann-fold domains"/>
    <property type="match status" value="1"/>
</dbReference>
<dbReference type="RefSeq" id="WP_202955576.1">
    <property type="nucleotide sequence ID" value="NZ_JAPCID010000028.1"/>
</dbReference>
<dbReference type="Gene3D" id="3.40.50.720">
    <property type="entry name" value="NAD(P)-binding Rossmann-like Domain"/>
    <property type="match status" value="1"/>
</dbReference>
<accession>A0ABT4RM34</accession>
<dbReference type="PANTHER" id="PTHR11011:SF45">
    <property type="entry name" value="FATTY ACYL-COA REDUCTASE CG8306-RELATED"/>
    <property type="match status" value="1"/>
</dbReference>
<reference evidence="3" key="1">
    <citation type="submission" date="2022-10" db="EMBL/GenBank/DDBJ databases">
        <title>The WGS of Solirubrobacter sp. CPCC 204708.</title>
        <authorList>
            <person name="Jiang Z."/>
        </authorList>
    </citation>
    <scope>NUCLEOTIDE SEQUENCE</scope>
    <source>
        <strain evidence="3">CPCC 204708</strain>
    </source>
</reference>
<name>A0ABT4RM34_9ACTN</name>
<evidence type="ECO:0000256" key="1">
    <source>
        <dbReference type="SAM" id="MobiDB-lite"/>
    </source>
</evidence>
<dbReference type="EMBL" id="JAPCID010000028">
    <property type="protein sequence ID" value="MDA0139632.1"/>
    <property type="molecule type" value="Genomic_DNA"/>
</dbReference>